<organism evidence="3 4">
    <name type="scientific">Collinsella acetigenes</name>
    <dbReference type="NCBI Taxonomy" id="2713419"/>
    <lineage>
        <taxon>Bacteria</taxon>
        <taxon>Bacillati</taxon>
        <taxon>Actinomycetota</taxon>
        <taxon>Coriobacteriia</taxon>
        <taxon>Coriobacteriales</taxon>
        <taxon>Coriobacteriaceae</taxon>
        <taxon>Collinsella</taxon>
    </lineage>
</organism>
<sequence length="92" mass="9881">MDMPAIDTARAMHLGLAEVKASLSSVVSRVEQTGEPVVVMRYSRPAAIIVPVPQERAVAAHARGLLAEYADEEKLEQEGGAFARAMVAKHAR</sequence>
<gene>
    <name evidence="3" type="ORF">HF320_00760</name>
</gene>
<name>A0A7X9UAE5_9ACTN</name>
<evidence type="ECO:0000256" key="1">
    <source>
        <dbReference type="ARBA" id="ARBA00009981"/>
    </source>
</evidence>
<dbReference type="InterPro" id="IPR036165">
    <property type="entry name" value="YefM-like_sf"/>
</dbReference>
<dbReference type="NCBIfam" id="TIGR01552">
    <property type="entry name" value="phd_fam"/>
    <property type="match status" value="1"/>
</dbReference>
<reference evidence="3 4" key="1">
    <citation type="submission" date="2020-04" db="EMBL/GenBank/DDBJ databases">
        <title>Collinsella sp. KGMB02528 nov., an anaerobic actinobacterium isolated from human feces.</title>
        <authorList>
            <person name="Han K.-I."/>
            <person name="Eom M.K."/>
            <person name="Kim J.-S."/>
            <person name="Lee K.C."/>
            <person name="Suh M.K."/>
            <person name="Park S.-H."/>
            <person name="Lee J.H."/>
            <person name="Kang S.W."/>
            <person name="Park J.-E."/>
            <person name="Oh B.S."/>
            <person name="Yu S.Y."/>
            <person name="Choi S.-H."/>
            <person name="Lee D.H."/>
            <person name="Yoon H."/>
            <person name="Kim B.-Y."/>
            <person name="Lee J.H."/>
            <person name="Lee J.-S."/>
        </authorList>
    </citation>
    <scope>NUCLEOTIDE SEQUENCE [LARGE SCALE GENOMIC DNA]</scope>
    <source>
        <strain evidence="3 4">KGMB02528</strain>
    </source>
</reference>
<accession>A0A7X9UAE5</accession>
<dbReference type="Gene3D" id="3.40.1620.10">
    <property type="entry name" value="YefM-like domain"/>
    <property type="match status" value="1"/>
</dbReference>
<dbReference type="Pfam" id="PF02604">
    <property type="entry name" value="PhdYeFM_antitox"/>
    <property type="match status" value="1"/>
</dbReference>
<keyword evidence="4" id="KW-1185">Reference proteome</keyword>
<comment type="caution">
    <text evidence="3">The sequence shown here is derived from an EMBL/GenBank/DDBJ whole genome shotgun (WGS) entry which is preliminary data.</text>
</comment>
<comment type="similarity">
    <text evidence="1 2">Belongs to the phD/YefM antitoxin family.</text>
</comment>
<proteinExistence type="inferred from homology"/>
<evidence type="ECO:0000313" key="4">
    <source>
        <dbReference type="Proteomes" id="UP000546970"/>
    </source>
</evidence>
<protein>
    <recommendedName>
        <fullName evidence="2">Antitoxin</fullName>
    </recommendedName>
</protein>
<dbReference type="RefSeq" id="WP_022386744.1">
    <property type="nucleotide sequence ID" value="NZ_JABBCP010000001.1"/>
</dbReference>
<comment type="function">
    <text evidence="2">Antitoxin component of a type II toxin-antitoxin (TA) system.</text>
</comment>
<evidence type="ECO:0000256" key="2">
    <source>
        <dbReference type="RuleBase" id="RU362080"/>
    </source>
</evidence>
<dbReference type="Proteomes" id="UP000546970">
    <property type="component" value="Unassembled WGS sequence"/>
</dbReference>
<dbReference type="SUPFAM" id="SSF143120">
    <property type="entry name" value="YefM-like"/>
    <property type="match status" value="1"/>
</dbReference>
<dbReference type="AlphaFoldDB" id="A0A7X9UAE5"/>
<evidence type="ECO:0000313" key="3">
    <source>
        <dbReference type="EMBL" id="NMF54869.1"/>
    </source>
</evidence>
<dbReference type="InterPro" id="IPR006442">
    <property type="entry name" value="Antitoxin_Phd/YefM"/>
</dbReference>
<dbReference type="EMBL" id="JABBCP010000001">
    <property type="protein sequence ID" value="NMF54869.1"/>
    <property type="molecule type" value="Genomic_DNA"/>
</dbReference>